<feature type="region of interest" description="Disordered" evidence="11">
    <location>
        <begin position="311"/>
        <end position="334"/>
    </location>
</feature>
<proteinExistence type="predicted"/>
<accession>A0A4Q9BGZ6</accession>
<keyword evidence="8" id="KW-0051">Antiviral defense</keyword>
<keyword evidence="2" id="KW-0548">Nucleotidyltransferase</keyword>
<keyword evidence="6" id="KW-0460">Magnesium</keyword>
<evidence type="ECO:0000256" key="4">
    <source>
        <dbReference type="ARBA" id="ARBA00022741"/>
    </source>
</evidence>
<gene>
    <name evidence="13" type="ORF">EWU20_02215</name>
</gene>
<evidence type="ECO:0000256" key="2">
    <source>
        <dbReference type="ARBA" id="ARBA00022695"/>
    </source>
</evidence>
<evidence type="ECO:0000256" key="10">
    <source>
        <dbReference type="ARBA" id="ARBA00048304"/>
    </source>
</evidence>
<dbReference type="Proteomes" id="UP000293583">
    <property type="component" value="Unassembled WGS sequence"/>
</dbReference>
<evidence type="ECO:0000256" key="6">
    <source>
        <dbReference type="ARBA" id="ARBA00022842"/>
    </source>
</evidence>
<dbReference type="OrthoDB" id="1118920at2"/>
<organism evidence="13 14">
    <name type="scientific">Aquirufa antheringensis</name>
    <dbReference type="NCBI Taxonomy" id="2516559"/>
    <lineage>
        <taxon>Bacteria</taxon>
        <taxon>Pseudomonadati</taxon>
        <taxon>Bacteroidota</taxon>
        <taxon>Cytophagia</taxon>
        <taxon>Cytophagales</taxon>
        <taxon>Flectobacillaceae</taxon>
        <taxon>Aquirufa</taxon>
    </lineage>
</organism>
<evidence type="ECO:0000256" key="9">
    <source>
        <dbReference type="ARBA" id="ARBA00044145"/>
    </source>
</evidence>
<evidence type="ECO:0000259" key="12">
    <source>
        <dbReference type="Pfam" id="PF21654"/>
    </source>
</evidence>
<name>A0A4Q9BGZ6_9BACT</name>
<keyword evidence="7" id="KW-0546">Nucleotide metabolism</keyword>
<sequence length="334" mass="38334">MANLHSTFKQFNLELKITDTKDKKLKGARKALADKITAFFKEKEGYSTPKFWIQGSFQMGTTIRTESDECDLDLGVYFSVIPEVTGETIQKHVFDLVDGHTKNVTPNHKKRCVRVNYAGDFHIDLPIYFFEEGMPHPKLAVKGQDFEESDPKQFYEWFNEQCKGMPQKIRLIRYLKAWADKHKRKMPSGLAMTVFAIQYYSADERDDLALLKTLKNIKSYVSVTWSCILPTCPNNDVLVRLNNDQKLNFIDALDELITKMEEVTSNDCDDETAKDVCCKVFGRYFPLSNKAKSLVEKAMLMNSGNHFTAPDGTITKESDGTIKNKPHKFYGEKE</sequence>
<evidence type="ECO:0000256" key="7">
    <source>
        <dbReference type="ARBA" id="ARBA00023080"/>
    </source>
</evidence>
<dbReference type="GO" id="GO:0046872">
    <property type="term" value="F:metal ion binding"/>
    <property type="evidence" value="ECO:0007669"/>
    <property type="project" value="UniProtKB-KW"/>
</dbReference>
<dbReference type="GO" id="GO:0051607">
    <property type="term" value="P:defense response to virus"/>
    <property type="evidence" value="ECO:0007669"/>
    <property type="project" value="UniProtKB-KW"/>
</dbReference>
<feature type="domain" description="Cyclic GMP-AMP synthase DncV-like nucleotidyltransferase" evidence="12">
    <location>
        <begin position="49"/>
        <end position="128"/>
    </location>
</feature>
<keyword evidence="5" id="KW-0067">ATP-binding</keyword>
<comment type="catalytic activity">
    <reaction evidence="10">
        <text>GTP + ATP = 3',3'-cGAMP + 2 diphosphate</text>
        <dbReference type="Rhea" id="RHEA:35647"/>
        <dbReference type="ChEBI" id="CHEBI:30616"/>
        <dbReference type="ChEBI" id="CHEBI:33019"/>
        <dbReference type="ChEBI" id="CHEBI:37565"/>
        <dbReference type="ChEBI" id="CHEBI:71501"/>
    </reaction>
    <physiologicalReaction direction="left-to-right" evidence="10">
        <dbReference type="Rhea" id="RHEA:35648"/>
    </physiologicalReaction>
</comment>
<dbReference type="InterPro" id="IPR048445">
    <property type="entry name" value="DncV-like_NTFase"/>
</dbReference>
<protein>
    <recommendedName>
        <fullName evidence="9">Cyclic GMP-AMP synthase</fullName>
    </recommendedName>
</protein>
<dbReference type="RefSeq" id="WP_130922569.1">
    <property type="nucleotide sequence ID" value="NZ_JAANOM010000002.1"/>
</dbReference>
<evidence type="ECO:0000256" key="8">
    <source>
        <dbReference type="ARBA" id="ARBA00023118"/>
    </source>
</evidence>
<dbReference type="GO" id="GO:0016779">
    <property type="term" value="F:nucleotidyltransferase activity"/>
    <property type="evidence" value="ECO:0007669"/>
    <property type="project" value="UniProtKB-KW"/>
</dbReference>
<dbReference type="Pfam" id="PF21654">
    <property type="entry name" value="DncV-like_NTFase"/>
    <property type="match status" value="1"/>
</dbReference>
<evidence type="ECO:0000256" key="1">
    <source>
        <dbReference type="ARBA" id="ARBA00022679"/>
    </source>
</evidence>
<comment type="caution">
    <text evidence="13">The sequence shown here is derived from an EMBL/GenBank/DDBJ whole genome shotgun (WGS) entry which is preliminary data.</text>
</comment>
<evidence type="ECO:0000256" key="3">
    <source>
        <dbReference type="ARBA" id="ARBA00022723"/>
    </source>
</evidence>
<evidence type="ECO:0000313" key="14">
    <source>
        <dbReference type="Proteomes" id="UP000293583"/>
    </source>
</evidence>
<dbReference type="EMBL" id="SEWY01000001">
    <property type="protein sequence ID" value="TBH75414.1"/>
    <property type="molecule type" value="Genomic_DNA"/>
</dbReference>
<dbReference type="GO" id="GO:0009117">
    <property type="term" value="P:nucleotide metabolic process"/>
    <property type="evidence" value="ECO:0007669"/>
    <property type="project" value="UniProtKB-KW"/>
</dbReference>
<dbReference type="AlphaFoldDB" id="A0A4Q9BGZ6"/>
<evidence type="ECO:0000256" key="5">
    <source>
        <dbReference type="ARBA" id="ARBA00022840"/>
    </source>
</evidence>
<keyword evidence="14" id="KW-1185">Reference proteome</keyword>
<keyword evidence="1" id="KW-0808">Transferase</keyword>
<dbReference type="GO" id="GO:0005524">
    <property type="term" value="F:ATP binding"/>
    <property type="evidence" value="ECO:0007669"/>
    <property type="project" value="UniProtKB-KW"/>
</dbReference>
<keyword evidence="4" id="KW-0547">Nucleotide-binding</keyword>
<evidence type="ECO:0000313" key="13">
    <source>
        <dbReference type="EMBL" id="TBH75414.1"/>
    </source>
</evidence>
<reference evidence="13 14" key="1">
    <citation type="submission" date="2019-02" db="EMBL/GenBank/DDBJ databases">
        <title>Genome of a new Bacteroidetes strain.</title>
        <authorList>
            <person name="Pitt A."/>
        </authorList>
    </citation>
    <scope>NUCLEOTIDE SEQUENCE [LARGE SCALE GENOMIC DNA]</scope>
    <source>
        <strain evidence="13 14">103A-SOEBACH</strain>
    </source>
</reference>
<keyword evidence="3" id="KW-0479">Metal-binding</keyword>
<evidence type="ECO:0000256" key="11">
    <source>
        <dbReference type="SAM" id="MobiDB-lite"/>
    </source>
</evidence>